<dbReference type="CDD" id="cd05374">
    <property type="entry name" value="17beta-HSD-like_SDR_c"/>
    <property type="match status" value="1"/>
</dbReference>
<dbReference type="Gene3D" id="3.40.50.720">
    <property type="entry name" value="NAD(P)-binding Rossmann-like Domain"/>
    <property type="match status" value="1"/>
</dbReference>
<comment type="caution">
    <text evidence="5">The sequence shown here is derived from an EMBL/GenBank/DDBJ whole genome shotgun (WGS) entry which is preliminary data.</text>
</comment>
<evidence type="ECO:0000313" key="6">
    <source>
        <dbReference type="Proteomes" id="UP001185092"/>
    </source>
</evidence>
<gene>
    <name evidence="5" type="ORF">HNQ88_002434</name>
</gene>
<sequence length="271" mass="29943">MKKIALITGGSSGIGKAIALHLFQKGYKVYVTSRKATAKSSEGLHYLQMDVNNSESVIEAVNTLKAEEKRIDVLINSAGIGIIGSIEELPIDTVKEVFETNFFGLTRVCQAVAPIMRAQGSGHIINISSIAGEAGLPFRGHYSASKFAVEGMTEALRMELMPFGVKVCIIQPGDFNTNISQHRKGIEVDRSSPYYEMLQVVNDEIANGMETAPTPERVGPFTEKILNSNSPNLRYRVGALLETITPILKKFLPYKTYEKLIMNHYKMNQKK</sequence>
<dbReference type="EMBL" id="JAVDQD010000002">
    <property type="protein sequence ID" value="MDR6239397.1"/>
    <property type="molecule type" value="Genomic_DNA"/>
</dbReference>
<accession>A0AAE4BTB6</accession>
<dbReference type="InterPro" id="IPR036291">
    <property type="entry name" value="NAD(P)-bd_dom_sf"/>
</dbReference>
<dbReference type="PRINTS" id="PR00080">
    <property type="entry name" value="SDRFAMILY"/>
</dbReference>
<evidence type="ECO:0000256" key="3">
    <source>
        <dbReference type="RuleBase" id="RU000363"/>
    </source>
</evidence>
<dbReference type="Proteomes" id="UP001185092">
    <property type="component" value="Unassembled WGS sequence"/>
</dbReference>
<dbReference type="PRINTS" id="PR00081">
    <property type="entry name" value="GDHRDH"/>
</dbReference>
<dbReference type="SUPFAM" id="SSF51735">
    <property type="entry name" value="NAD(P)-binding Rossmann-fold domains"/>
    <property type="match status" value="1"/>
</dbReference>
<keyword evidence="2" id="KW-0560">Oxidoreductase</keyword>
<evidence type="ECO:0000259" key="4">
    <source>
        <dbReference type="SMART" id="SM00822"/>
    </source>
</evidence>
<dbReference type="AlphaFoldDB" id="A0AAE4BTB6"/>
<keyword evidence="6" id="KW-1185">Reference proteome</keyword>
<protein>
    <submittedName>
        <fullName evidence="5">NAD(P)-dependent dehydrogenase (Short-subunit alcohol dehydrogenase family)</fullName>
    </submittedName>
</protein>
<dbReference type="InterPro" id="IPR002347">
    <property type="entry name" value="SDR_fam"/>
</dbReference>
<dbReference type="PANTHER" id="PTHR43976">
    <property type="entry name" value="SHORT CHAIN DEHYDROGENASE"/>
    <property type="match status" value="1"/>
</dbReference>
<dbReference type="PANTHER" id="PTHR43976:SF16">
    <property type="entry name" value="SHORT-CHAIN DEHYDROGENASE_REDUCTASE FAMILY PROTEIN"/>
    <property type="match status" value="1"/>
</dbReference>
<evidence type="ECO:0000313" key="5">
    <source>
        <dbReference type="EMBL" id="MDR6239397.1"/>
    </source>
</evidence>
<dbReference type="RefSeq" id="WP_309939058.1">
    <property type="nucleotide sequence ID" value="NZ_AP025305.1"/>
</dbReference>
<evidence type="ECO:0000256" key="1">
    <source>
        <dbReference type="ARBA" id="ARBA00006484"/>
    </source>
</evidence>
<feature type="domain" description="Ketoreductase" evidence="4">
    <location>
        <begin position="3"/>
        <end position="175"/>
    </location>
</feature>
<dbReference type="GO" id="GO:0016491">
    <property type="term" value="F:oxidoreductase activity"/>
    <property type="evidence" value="ECO:0007669"/>
    <property type="project" value="UniProtKB-KW"/>
</dbReference>
<dbReference type="InterPro" id="IPR020904">
    <property type="entry name" value="Sc_DH/Rdtase_CS"/>
</dbReference>
<dbReference type="InterPro" id="IPR051911">
    <property type="entry name" value="SDR_oxidoreductase"/>
</dbReference>
<reference evidence="5" key="1">
    <citation type="submission" date="2023-07" db="EMBL/GenBank/DDBJ databases">
        <title>Genomic Encyclopedia of Type Strains, Phase IV (KMG-IV): sequencing the most valuable type-strain genomes for metagenomic binning, comparative biology and taxonomic classification.</title>
        <authorList>
            <person name="Goeker M."/>
        </authorList>
    </citation>
    <scope>NUCLEOTIDE SEQUENCE</scope>
    <source>
        <strain evidence="5">DSM 26174</strain>
    </source>
</reference>
<name>A0AAE4BTB6_9BACT</name>
<dbReference type="PROSITE" id="PS00061">
    <property type="entry name" value="ADH_SHORT"/>
    <property type="match status" value="1"/>
</dbReference>
<dbReference type="SMART" id="SM00822">
    <property type="entry name" value="PKS_KR"/>
    <property type="match status" value="1"/>
</dbReference>
<dbReference type="InterPro" id="IPR057326">
    <property type="entry name" value="KR_dom"/>
</dbReference>
<comment type="similarity">
    <text evidence="1 3">Belongs to the short-chain dehydrogenases/reductases (SDR) family.</text>
</comment>
<evidence type="ECO:0000256" key="2">
    <source>
        <dbReference type="ARBA" id="ARBA00023002"/>
    </source>
</evidence>
<proteinExistence type="inferred from homology"/>
<dbReference type="Pfam" id="PF00106">
    <property type="entry name" value="adh_short"/>
    <property type="match status" value="1"/>
</dbReference>
<organism evidence="5 6">
    <name type="scientific">Aureibacter tunicatorum</name>
    <dbReference type="NCBI Taxonomy" id="866807"/>
    <lineage>
        <taxon>Bacteria</taxon>
        <taxon>Pseudomonadati</taxon>
        <taxon>Bacteroidota</taxon>
        <taxon>Cytophagia</taxon>
        <taxon>Cytophagales</taxon>
        <taxon>Persicobacteraceae</taxon>
        <taxon>Aureibacter</taxon>
    </lineage>
</organism>